<comment type="caution">
    <text evidence="2">The sequence shown here is derived from an EMBL/GenBank/DDBJ whole genome shotgun (WGS) entry which is preliminary data.</text>
</comment>
<name>A0A3S5A4Y5_9PLAT</name>
<feature type="region of interest" description="Disordered" evidence="1">
    <location>
        <begin position="35"/>
        <end position="70"/>
    </location>
</feature>
<keyword evidence="3" id="KW-1185">Reference proteome</keyword>
<reference evidence="2" key="1">
    <citation type="submission" date="2018-11" db="EMBL/GenBank/DDBJ databases">
        <authorList>
            <consortium name="Pathogen Informatics"/>
        </authorList>
    </citation>
    <scope>NUCLEOTIDE SEQUENCE</scope>
</reference>
<dbReference type="AlphaFoldDB" id="A0A3S5A4Y5"/>
<accession>A0A3S5A4Y5</accession>
<evidence type="ECO:0000256" key="1">
    <source>
        <dbReference type="SAM" id="MobiDB-lite"/>
    </source>
</evidence>
<evidence type="ECO:0000313" key="2">
    <source>
        <dbReference type="EMBL" id="VEL07093.1"/>
    </source>
</evidence>
<gene>
    <name evidence="2" type="ORF">PXEA_LOCUS533</name>
</gene>
<sequence length="354" mass="38196">MAPQTSKGLVSHSLPTAFPADTVCCPPKEDAYQRTGLHPRCRPAPPPRTPGRSTSRLERAARSHGSTTARREVTPGLFRLATGLTCTQLPRSGATRCPARTSCANPASAICPAPSPSRPDPHSDSSSERPSFTLYAILLCRLATWRDVKENRLSFPLPTPASAEVHTNATIASASTGLGYRYNNSRQGSFAGRFQVTRCLELPGQPEQSQRQPGTDSEWARLEISLQAAFSTRSDTCFKARPGQLSSSSSSSSSLDWLLRYLSTAPLVRTNDSGMLRTQRVCQLVSPLVDTETPGLPVTLWLSGGFGCVALGPILIGSLGRTVPAPVHVHFVAMPKAQLPTRPARRSRVVWSSW</sequence>
<evidence type="ECO:0000313" key="3">
    <source>
        <dbReference type="Proteomes" id="UP000784294"/>
    </source>
</evidence>
<dbReference type="EMBL" id="CAAALY010000995">
    <property type="protein sequence ID" value="VEL07093.1"/>
    <property type="molecule type" value="Genomic_DNA"/>
</dbReference>
<organism evidence="2 3">
    <name type="scientific">Protopolystoma xenopodis</name>
    <dbReference type="NCBI Taxonomy" id="117903"/>
    <lineage>
        <taxon>Eukaryota</taxon>
        <taxon>Metazoa</taxon>
        <taxon>Spiralia</taxon>
        <taxon>Lophotrochozoa</taxon>
        <taxon>Platyhelminthes</taxon>
        <taxon>Monogenea</taxon>
        <taxon>Polyopisthocotylea</taxon>
        <taxon>Polystomatidea</taxon>
        <taxon>Polystomatidae</taxon>
        <taxon>Protopolystoma</taxon>
    </lineage>
</organism>
<proteinExistence type="predicted"/>
<dbReference type="Proteomes" id="UP000784294">
    <property type="component" value="Unassembled WGS sequence"/>
</dbReference>
<protein>
    <submittedName>
        <fullName evidence="2">Uncharacterized protein</fullName>
    </submittedName>
</protein>
<feature type="region of interest" description="Disordered" evidence="1">
    <location>
        <begin position="109"/>
        <end position="128"/>
    </location>
</feature>